<feature type="compositionally biased region" description="Low complexity" evidence="1">
    <location>
        <begin position="27"/>
        <end position="41"/>
    </location>
</feature>
<comment type="caution">
    <text evidence="3">The sequence shown here is derived from an EMBL/GenBank/DDBJ whole genome shotgun (WGS) entry which is preliminary data.</text>
</comment>
<sequence>MLAVVLALVLLIVGGLALFGALSSDAAPASAPQATPATGTSEASARTRSADTPSKSSVSTQRSLEIRVTGAPTKVFVTVSGNTTQVLEDGVLNTGDIRQYDEAPLDVVVTDGSAVDVYIYGKRQAKSQPGQRGRWHVAER</sequence>
<name>A0ABR7LPU0_9ACTN</name>
<gene>
    <name evidence="3" type="ORF">HKK74_15315</name>
</gene>
<reference evidence="3 4" key="1">
    <citation type="submission" date="2020-06" db="EMBL/GenBank/DDBJ databases">
        <title>Actinomadura xiongansis sp. nov., isolated from soil of Baiyangdian.</title>
        <authorList>
            <person name="Zhang X."/>
        </authorList>
    </citation>
    <scope>NUCLEOTIDE SEQUENCE [LARGE SCALE GENOMIC DNA]</scope>
    <source>
        <strain evidence="3 4">HBUM206468</strain>
    </source>
</reference>
<organism evidence="3 4">
    <name type="scientific">Actinomadura alba</name>
    <dbReference type="NCBI Taxonomy" id="406431"/>
    <lineage>
        <taxon>Bacteria</taxon>
        <taxon>Bacillati</taxon>
        <taxon>Actinomycetota</taxon>
        <taxon>Actinomycetes</taxon>
        <taxon>Streptosporangiales</taxon>
        <taxon>Thermomonosporaceae</taxon>
        <taxon>Actinomadura</taxon>
    </lineage>
</organism>
<feature type="chain" id="PRO_5045046430" description="DUF4115 domain-containing protein" evidence="2">
    <location>
        <begin position="27"/>
        <end position="140"/>
    </location>
</feature>
<evidence type="ECO:0000256" key="2">
    <source>
        <dbReference type="SAM" id="SignalP"/>
    </source>
</evidence>
<keyword evidence="4" id="KW-1185">Reference proteome</keyword>
<protein>
    <recommendedName>
        <fullName evidence="5">DUF4115 domain-containing protein</fullName>
    </recommendedName>
</protein>
<proteinExistence type="predicted"/>
<feature type="region of interest" description="Disordered" evidence="1">
    <location>
        <begin position="27"/>
        <end position="63"/>
    </location>
</feature>
<evidence type="ECO:0000313" key="4">
    <source>
        <dbReference type="Proteomes" id="UP000805614"/>
    </source>
</evidence>
<dbReference type="RefSeq" id="WP_187243879.1">
    <property type="nucleotide sequence ID" value="NZ_JABVEC010000010.1"/>
</dbReference>
<keyword evidence="2" id="KW-0732">Signal</keyword>
<dbReference type="Proteomes" id="UP000805614">
    <property type="component" value="Unassembled WGS sequence"/>
</dbReference>
<evidence type="ECO:0000256" key="1">
    <source>
        <dbReference type="SAM" id="MobiDB-lite"/>
    </source>
</evidence>
<feature type="compositionally biased region" description="Polar residues" evidence="1">
    <location>
        <begin position="42"/>
        <end position="63"/>
    </location>
</feature>
<evidence type="ECO:0008006" key="5">
    <source>
        <dbReference type="Google" id="ProtNLM"/>
    </source>
</evidence>
<accession>A0ABR7LPU0</accession>
<dbReference type="EMBL" id="JABVEC010000010">
    <property type="protein sequence ID" value="MBC6466861.1"/>
    <property type="molecule type" value="Genomic_DNA"/>
</dbReference>
<feature type="signal peptide" evidence="2">
    <location>
        <begin position="1"/>
        <end position="26"/>
    </location>
</feature>
<evidence type="ECO:0000313" key="3">
    <source>
        <dbReference type="EMBL" id="MBC6466861.1"/>
    </source>
</evidence>